<dbReference type="Gramene" id="TraesROB_scaffold_017859_01G000300.1">
    <property type="protein sequence ID" value="TraesROB_scaffold_017859_01G000300.1"/>
    <property type="gene ID" value="TraesROB_scaffold_017859_01G000300"/>
</dbReference>
<accession>A0A3B6DMM2</accession>
<reference evidence="2" key="2">
    <citation type="submission" date="2018-10" db="UniProtKB">
        <authorList>
            <consortium name="EnsemblPlants"/>
        </authorList>
    </citation>
    <scope>IDENTIFICATION</scope>
</reference>
<dbReference type="EnsemblPlants" id="TraesCS2D02G447100.1">
    <property type="protein sequence ID" value="TraesCS2D02G447100.1.cds1"/>
    <property type="gene ID" value="TraesCS2D02G447100"/>
</dbReference>
<feature type="region of interest" description="Disordered" evidence="1">
    <location>
        <begin position="94"/>
        <end position="115"/>
    </location>
</feature>
<name>A0A3B6DMM2_WHEAT</name>
<evidence type="ECO:0000313" key="3">
    <source>
        <dbReference type="Proteomes" id="UP000019116"/>
    </source>
</evidence>
<evidence type="ECO:0000313" key="2">
    <source>
        <dbReference type="EnsemblPlants" id="TraesCS2D02G447100.1.cds1"/>
    </source>
</evidence>
<dbReference type="AlphaFoldDB" id="A0A3B6DMM2"/>
<dbReference type="InterPro" id="IPR053253">
    <property type="entry name" value="Sex_diff_modulator"/>
</dbReference>
<dbReference type="Gramene" id="TraesCAD_scaffold_021686_01G000200.1">
    <property type="protein sequence ID" value="TraesCAD_scaffold_021686_01G000200.1"/>
    <property type="gene ID" value="TraesCAD_scaffold_021686_01G000200"/>
</dbReference>
<reference evidence="2" key="1">
    <citation type="submission" date="2018-08" db="EMBL/GenBank/DDBJ databases">
        <authorList>
            <person name="Rossello M."/>
        </authorList>
    </citation>
    <scope>NUCLEOTIDE SEQUENCE [LARGE SCALE GENOMIC DNA]</scope>
    <source>
        <strain evidence="2">cv. Chinese Spring</strain>
    </source>
</reference>
<protein>
    <submittedName>
        <fullName evidence="2">Uncharacterized protein</fullName>
    </submittedName>
</protein>
<dbReference type="Gramene" id="TraesCLE_scaffold_021916_01G000200.1">
    <property type="protein sequence ID" value="TraesCLE_scaffold_021916_01G000200.1"/>
    <property type="gene ID" value="TraesCLE_scaffold_021916_01G000200"/>
</dbReference>
<dbReference type="PANTHER" id="PTHR33087:SF49">
    <property type="entry name" value="DUF4283 DOMAIN-CONTAINING PROTEIN"/>
    <property type="match status" value="1"/>
</dbReference>
<dbReference type="Gramene" id="TraesCS2D02G447100.1">
    <property type="protein sequence ID" value="TraesCS2D02G447100.1.cds1"/>
    <property type="gene ID" value="TraesCS2D02G447100"/>
</dbReference>
<dbReference type="OrthoDB" id="696013at2759"/>
<keyword evidence="3" id="KW-1185">Reference proteome</keyword>
<dbReference type="Gramene" id="TraesCS2D03G1001900.1">
    <property type="protein sequence ID" value="TraesCS2D03G1001900.1.CDS1"/>
    <property type="gene ID" value="TraesCS2D03G1001900"/>
</dbReference>
<proteinExistence type="predicted"/>
<dbReference type="PANTHER" id="PTHR33087">
    <property type="entry name" value="OS07G0539200 PROTEIN"/>
    <property type="match status" value="1"/>
</dbReference>
<organism evidence="2">
    <name type="scientific">Triticum aestivum</name>
    <name type="common">Wheat</name>
    <dbReference type="NCBI Taxonomy" id="4565"/>
    <lineage>
        <taxon>Eukaryota</taxon>
        <taxon>Viridiplantae</taxon>
        <taxon>Streptophyta</taxon>
        <taxon>Embryophyta</taxon>
        <taxon>Tracheophyta</taxon>
        <taxon>Spermatophyta</taxon>
        <taxon>Magnoliopsida</taxon>
        <taxon>Liliopsida</taxon>
        <taxon>Poales</taxon>
        <taxon>Poaceae</taxon>
        <taxon>BOP clade</taxon>
        <taxon>Pooideae</taxon>
        <taxon>Triticodae</taxon>
        <taxon>Triticeae</taxon>
        <taxon>Triticinae</taxon>
        <taxon>Triticum</taxon>
    </lineage>
</organism>
<sequence length="115" mass="13180">MQLWLLEGVTEIIGDKCIVDRLDTRTHERGHTKTFACWVWVWDVANIPIRRIIWRAKRGAGRVEAMLGHSPPSREVAPPPGVRRHDMLVHVDRVEDWTPPSPRPSRSARPPLLGL</sequence>
<dbReference type="Gramene" id="TraesWEE_scaffold_019699_01G000300.1">
    <property type="protein sequence ID" value="TraesWEE_scaffold_019699_01G000300.1"/>
    <property type="gene ID" value="TraesWEE_scaffold_019699_01G000300"/>
</dbReference>
<evidence type="ECO:0000256" key="1">
    <source>
        <dbReference type="SAM" id="MobiDB-lite"/>
    </source>
</evidence>
<feature type="compositionally biased region" description="Low complexity" evidence="1">
    <location>
        <begin position="104"/>
        <end position="115"/>
    </location>
</feature>
<dbReference type="Proteomes" id="UP000019116">
    <property type="component" value="Chromosome 2D"/>
</dbReference>